<organism evidence="3 4">
    <name type="scientific">Saccharopolyspora taberi</name>
    <dbReference type="NCBI Taxonomy" id="60895"/>
    <lineage>
        <taxon>Bacteria</taxon>
        <taxon>Bacillati</taxon>
        <taxon>Actinomycetota</taxon>
        <taxon>Actinomycetes</taxon>
        <taxon>Pseudonocardiales</taxon>
        <taxon>Pseudonocardiaceae</taxon>
        <taxon>Saccharopolyspora</taxon>
    </lineage>
</organism>
<feature type="region of interest" description="Disordered" evidence="1">
    <location>
        <begin position="242"/>
        <end position="265"/>
    </location>
</feature>
<comment type="caution">
    <text evidence="3">The sequence shown here is derived from an EMBL/GenBank/DDBJ whole genome shotgun (WGS) entry which is preliminary data.</text>
</comment>
<dbReference type="EMBL" id="BAAAUX010000011">
    <property type="protein sequence ID" value="GAA2786831.1"/>
    <property type="molecule type" value="Genomic_DNA"/>
</dbReference>
<name>A0ABN3VAJ2_9PSEU</name>
<feature type="domain" description="SGNH hydrolase-type esterase" evidence="2">
    <location>
        <begin position="13"/>
        <end position="185"/>
    </location>
</feature>
<dbReference type="Proteomes" id="UP001500979">
    <property type="component" value="Unassembled WGS sequence"/>
</dbReference>
<dbReference type="InterPro" id="IPR013830">
    <property type="entry name" value="SGNH_hydro"/>
</dbReference>
<proteinExistence type="predicted"/>
<dbReference type="InterPro" id="IPR053140">
    <property type="entry name" value="GDSL_Rv0518-like"/>
</dbReference>
<dbReference type="RefSeq" id="WP_344679422.1">
    <property type="nucleotide sequence ID" value="NZ_BAAAUX010000011.1"/>
</dbReference>
<dbReference type="Gene3D" id="3.40.50.1110">
    <property type="entry name" value="SGNH hydrolase"/>
    <property type="match status" value="1"/>
</dbReference>
<accession>A0ABN3VAJ2</accession>
<evidence type="ECO:0000256" key="1">
    <source>
        <dbReference type="SAM" id="MobiDB-lite"/>
    </source>
</evidence>
<evidence type="ECO:0000313" key="3">
    <source>
        <dbReference type="EMBL" id="GAA2786831.1"/>
    </source>
</evidence>
<dbReference type="GO" id="GO:0016787">
    <property type="term" value="F:hydrolase activity"/>
    <property type="evidence" value="ECO:0007669"/>
    <property type="project" value="UniProtKB-KW"/>
</dbReference>
<gene>
    <name evidence="3" type="ORF">GCM10010470_21490</name>
</gene>
<evidence type="ECO:0000259" key="2">
    <source>
        <dbReference type="Pfam" id="PF13472"/>
    </source>
</evidence>
<sequence>MSGDERGYRRFVALGDSQTEGLNDGDDVRGYRGWADRLAEHLAAADPEVRYANLAVRGRLAHEVCAEQLSPALALAPDLVTVMAGVNDLIRPGCDVAAVSGHIERMLSALSAAGAEVVTFAYPDPGRLLPAGRLLSARTRDLNDRVRAAARRSGALVVDLSAHPVTSDSRLWSDDRLHLNALGHTLLAAAVAHALRLPGSDDSWSNPLPVREPLTRWRRAEAELRWAMGFVGPWVVRRLTKRSSGDGRRAKRPALGPVSVHTGRS</sequence>
<dbReference type="Pfam" id="PF13472">
    <property type="entry name" value="Lipase_GDSL_2"/>
    <property type="match status" value="1"/>
</dbReference>
<reference evidence="3 4" key="1">
    <citation type="journal article" date="2019" name="Int. J. Syst. Evol. Microbiol.">
        <title>The Global Catalogue of Microorganisms (GCM) 10K type strain sequencing project: providing services to taxonomists for standard genome sequencing and annotation.</title>
        <authorList>
            <consortium name="The Broad Institute Genomics Platform"/>
            <consortium name="The Broad Institute Genome Sequencing Center for Infectious Disease"/>
            <person name="Wu L."/>
            <person name="Ma J."/>
        </authorList>
    </citation>
    <scope>NUCLEOTIDE SEQUENCE [LARGE SCALE GENOMIC DNA]</scope>
    <source>
        <strain evidence="3 4">JCM 9383</strain>
    </source>
</reference>
<dbReference type="SUPFAM" id="SSF52266">
    <property type="entry name" value="SGNH hydrolase"/>
    <property type="match status" value="1"/>
</dbReference>
<dbReference type="PANTHER" id="PTHR43784:SF2">
    <property type="entry name" value="GDSL-LIKE LIPASE_ACYLHYDROLASE, PUTATIVE (AFU_ORTHOLOGUE AFUA_2G00820)-RELATED"/>
    <property type="match status" value="1"/>
</dbReference>
<evidence type="ECO:0000313" key="4">
    <source>
        <dbReference type="Proteomes" id="UP001500979"/>
    </source>
</evidence>
<dbReference type="InterPro" id="IPR036514">
    <property type="entry name" value="SGNH_hydro_sf"/>
</dbReference>
<keyword evidence="3" id="KW-0378">Hydrolase</keyword>
<dbReference type="PANTHER" id="PTHR43784">
    <property type="entry name" value="GDSL-LIKE LIPASE/ACYLHYDROLASE, PUTATIVE (AFU_ORTHOLOGUE AFUA_2G00820)-RELATED"/>
    <property type="match status" value="1"/>
</dbReference>
<dbReference type="CDD" id="cd01832">
    <property type="entry name" value="SGNH_hydrolase_like_1"/>
    <property type="match status" value="1"/>
</dbReference>
<keyword evidence="4" id="KW-1185">Reference proteome</keyword>
<protein>
    <submittedName>
        <fullName evidence="3">SGNH/GDSL hydrolase family protein</fullName>
    </submittedName>
</protein>